<gene>
    <name evidence="5" type="ORF">AB0D65_20205</name>
</gene>
<feature type="domain" description="Luciferase-like" evidence="4">
    <location>
        <begin position="96"/>
        <end position="393"/>
    </location>
</feature>
<comment type="caution">
    <text evidence="5">The sequence shown here is derived from an EMBL/GenBank/DDBJ whole genome shotgun (WGS) entry which is preliminary data.</text>
</comment>
<reference evidence="5 6" key="1">
    <citation type="submission" date="2024-06" db="EMBL/GenBank/DDBJ databases">
        <title>The Natural Products Discovery Center: Release of the First 8490 Sequenced Strains for Exploring Actinobacteria Biosynthetic Diversity.</title>
        <authorList>
            <person name="Kalkreuter E."/>
            <person name="Kautsar S.A."/>
            <person name="Yang D."/>
            <person name="Bader C.D."/>
            <person name="Teijaro C.N."/>
            <person name="Fluegel L."/>
            <person name="Davis C.M."/>
            <person name="Simpson J.R."/>
            <person name="Lauterbach L."/>
            <person name="Steele A.D."/>
            <person name="Gui C."/>
            <person name="Meng S."/>
            <person name="Li G."/>
            <person name="Viehrig K."/>
            <person name="Ye F."/>
            <person name="Su P."/>
            <person name="Kiefer A.F."/>
            <person name="Nichols A."/>
            <person name="Cepeda A.J."/>
            <person name="Yan W."/>
            <person name="Fan B."/>
            <person name="Jiang Y."/>
            <person name="Adhikari A."/>
            <person name="Zheng C.-J."/>
            <person name="Schuster L."/>
            <person name="Cowan T.M."/>
            <person name="Smanski M.J."/>
            <person name="Chevrette M.G."/>
            <person name="De Carvalho L.P.S."/>
            <person name="Shen B."/>
        </authorList>
    </citation>
    <scope>NUCLEOTIDE SEQUENCE [LARGE SCALE GENOMIC DNA]</scope>
    <source>
        <strain evidence="5 6">NPDC048274</strain>
    </source>
</reference>
<dbReference type="SUPFAM" id="SSF51679">
    <property type="entry name" value="Bacterial luciferase-like"/>
    <property type="match status" value="1"/>
</dbReference>
<keyword evidence="1" id="KW-0560">Oxidoreductase</keyword>
<dbReference type="InterPro" id="IPR050766">
    <property type="entry name" value="Bact_Lucif_Oxidored"/>
</dbReference>
<dbReference type="InterPro" id="IPR011251">
    <property type="entry name" value="Luciferase-like_dom"/>
</dbReference>
<evidence type="ECO:0000313" key="6">
    <source>
        <dbReference type="Proteomes" id="UP001551582"/>
    </source>
</evidence>
<dbReference type="RefSeq" id="WP_359982684.1">
    <property type="nucleotide sequence ID" value="NZ_JBEZLS010000013.1"/>
</dbReference>
<evidence type="ECO:0000256" key="1">
    <source>
        <dbReference type="ARBA" id="ARBA00023002"/>
    </source>
</evidence>
<feature type="compositionally biased region" description="Basic and acidic residues" evidence="3">
    <location>
        <begin position="19"/>
        <end position="31"/>
    </location>
</feature>
<name>A0ABV3E7Y5_9ACTN</name>
<proteinExistence type="predicted"/>
<keyword evidence="6" id="KW-1185">Reference proteome</keyword>
<dbReference type="PANTHER" id="PTHR30137">
    <property type="entry name" value="LUCIFERASE-LIKE MONOOXYGENASE"/>
    <property type="match status" value="1"/>
</dbReference>
<dbReference type="PANTHER" id="PTHR30137:SF8">
    <property type="entry name" value="BLR5498 PROTEIN"/>
    <property type="match status" value="1"/>
</dbReference>
<accession>A0ABV3E7Y5</accession>
<evidence type="ECO:0000256" key="2">
    <source>
        <dbReference type="ARBA" id="ARBA00023033"/>
    </source>
</evidence>
<dbReference type="InterPro" id="IPR036661">
    <property type="entry name" value="Luciferase-like_sf"/>
</dbReference>
<dbReference type="InterPro" id="IPR024011">
    <property type="entry name" value="Biosynth_lucif-like_mOase_dom"/>
</dbReference>
<sequence>MTTDTPPSSLDDLGPARRRLLERLLRDRTHPDGPPPAGSAADPAPSAPIAPTAPSQAPAPARHGGAVDDASGEGAPTPRISLFFFSADTDDHPWDKHAVVLECAELADSLGLDAVWVPERHFDPFGAPYPSPGVLLAAVAARTRRIALRSGSVVLPLRDPLLVAEEWGVLDSLSRGRTGMSLASGWHADDFVLRPDVYERRKEALEEGLADLYTLWSGGSVTRTGPGGRPVDVRTYPRPERLPEVWLTSSRNPDTWRTAGRLNLHVLTALLEQTVEEVAEKVRLYHGALTEAGHPTTGRQVTCMLHTHLARDAAAVEGRVRGPLTRYLSAHMDLFGKFAAGGGAGIDPDEVTEADRRALLEHGLRRYMGASGLFGSAESCLPGIERLTAAGITELGCLVDFGLPREQVLESVEELGRLRVALCEKASAAR</sequence>
<dbReference type="Pfam" id="PF00296">
    <property type="entry name" value="Bac_luciferase"/>
    <property type="match status" value="1"/>
</dbReference>
<evidence type="ECO:0000259" key="4">
    <source>
        <dbReference type="Pfam" id="PF00296"/>
    </source>
</evidence>
<dbReference type="EMBL" id="JBEZLS010000013">
    <property type="protein sequence ID" value="MEU9353260.1"/>
    <property type="molecule type" value="Genomic_DNA"/>
</dbReference>
<feature type="region of interest" description="Disordered" evidence="3">
    <location>
        <begin position="1"/>
        <end position="73"/>
    </location>
</feature>
<feature type="compositionally biased region" description="Low complexity" evidence="3">
    <location>
        <begin position="38"/>
        <end position="61"/>
    </location>
</feature>
<organism evidence="5 6">
    <name type="scientific">Streptomyces griseoloalbus</name>
    <dbReference type="NCBI Taxonomy" id="67303"/>
    <lineage>
        <taxon>Bacteria</taxon>
        <taxon>Bacillati</taxon>
        <taxon>Actinomycetota</taxon>
        <taxon>Actinomycetes</taxon>
        <taxon>Kitasatosporales</taxon>
        <taxon>Streptomycetaceae</taxon>
        <taxon>Streptomyces</taxon>
    </lineage>
</organism>
<dbReference type="Gene3D" id="3.20.20.30">
    <property type="entry name" value="Luciferase-like domain"/>
    <property type="match status" value="1"/>
</dbReference>
<evidence type="ECO:0000256" key="3">
    <source>
        <dbReference type="SAM" id="MobiDB-lite"/>
    </source>
</evidence>
<dbReference type="NCBIfam" id="TIGR04020">
    <property type="entry name" value="seco_metab_LLM"/>
    <property type="match status" value="1"/>
</dbReference>
<protein>
    <submittedName>
        <fullName evidence="5">MupA/Atu3671 family FMN-dependent luciferase-like monooxygenase</fullName>
    </submittedName>
</protein>
<dbReference type="Proteomes" id="UP001551582">
    <property type="component" value="Unassembled WGS sequence"/>
</dbReference>
<keyword evidence="2" id="KW-0503">Monooxygenase</keyword>
<evidence type="ECO:0000313" key="5">
    <source>
        <dbReference type="EMBL" id="MEU9353260.1"/>
    </source>
</evidence>